<accession>A0A940DWQ7</accession>
<keyword evidence="1" id="KW-0238">DNA-binding</keyword>
<name>A0A940DWQ7_9BACT</name>
<dbReference type="NCBIfam" id="TIGR02607">
    <property type="entry name" value="antidote_HigA"/>
    <property type="match status" value="1"/>
</dbReference>
<dbReference type="PROSITE" id="PS50943">
    <property type="entry name" value="HTH_CROC1"/>
    <property type="match status" value="1"/>
</dbReference>
<comment type="caution">
    <text evidence="3">The sequence shown here is derived from an EMBL/GenBank/DDBJ whole genome shotgun (WGS) entry which is preliminary data.</text>
</comment>
<dbReference type="Pfam" id="PF01381">
    <property type="entry name" value="HTH_3"/>
    <property type="match status" value="1"/>
</dbReference>
<organism evidence="3 4">
    <name type="scientific">Candidatus Cryptobacteroides avicola</name>
    <dbReference type="NCBI Taxonomy" id="2840757"/>
    <lineage>
        <taxon>Bacteria</taxon>
        <taxon>Pseudomonadati</taxon>
        <taxon>Bacteroidota</taxon>
        <taxon>Bacteroidia</taxon>
        <taxon>Bacteroidales</taxon>
        <taxon>Candidatus Cryptobacteroides</taxon>
    </lineage>
</organism>
<dbReference type="EMBL" id="JADILV010000042">
    <property type="protein sequence ID" value="MBO8483753.1"/>
    <property type="molecule type" value="Genomic_DNA"/>
</dbReference>
<dbReference type="InterPro" id="IPR001387">
    <property type="entry name" value="Cro/C1-type_HTH"/>
</dbReference>
<dbReference type="AlphaFoldDB" id="A0A940DWQ7"/>
<dbReference type="SMART" id="SM00530">
    <property type="entry name" value="HTH_XRE"/>
    <property type="match status" value="1"/>
</dbReference>
<dbReference type="PANTHER" id="PTHR36924">
    <property type="entry name" value="ANTITOXIN HIGA-1"/>
    <property type="match status" value="1"/>
</dbReference>
<feature type="domain" description="HTH cro/C1-type" evidence="2">
    <location>
        <begin position="29"/>
        <end position="83"/>
    </location>
</feature>
<reference evidence="3" key="2">
    <citation type="journal article" date="2021" name="PeerJ">
        <title>Extensive microbial diversity within the chicken gut microbiome revealed by metagenomics and culture.</title>
        <authorList>
            <person name="Gilroy R."/>
            <person name="Ravi A."/>
            <person name="Getino M."/>
            <person name="Pursley I."/>
            <person name="Horton D.L."/>
            <person name="Alikhan N.F."/>
            <person name="Baker D."/>
            <person name="Gharbi K."/>
            <person name="Hall N."/>
            <person name="Watson M."/>
            <person name="Adriaenssens E.M."/>
            <person name="Foster-Nyarko E."/>
            <person name="Jarju S."/>
            <person name="Secka A."/>
            <person name="Antonio M."/>
            <person name="Oren A."/>
            <person name="Chaudhuri R.R."/>
            <person name="La Ragione R."/>
            <person name="Hildebrand F."/>
            <person name="Pallen M.J."/>
        </authorList>
    </citation>
    <scope>NUCLEOTIDE SEQUENCE</scope>
    <source>
        <strain evidence="3">G3-8215</strain>
    </source>
</reference>
<dbReference type="SUPFAM" id="SSF47413">
    <property type="entry name" value="lambda repressor-like DNA-binding domains"/>
    <property type="match status" value="1"/>
</dbReference>
<dbReference type="GO" id="GO:0003677">
    <property type="term" value="F:DNA binding"/>
    <property type="evidence" value="ECO:0007669"/>
    <property type="project" value="UniProtKB-KW"/>
</dbReference>
<protein>
    <submittedName>
        <fullName evidence="3">HigA family addiction module antidote protein</fullName>
    </submittedName>
</protein>
<dbReference type="PANTHER" id="PTHR36924:SF1">
    <property type="entry name" value="ANTITOXIN HIGA-1"/>
    <property type="match status" value="1"/>
</dbReference>
<reference evidence="3" key="1">
    <citation type="submission" date="2020-10" db="EMBL/GenBank/DDBJ databases">
        <authorList>
            <person name="Gilroy R."/>
        </authorList>
    </citation>
    <scope>NUCLEOTIDE SEQUENCE</scope>
    <source>
        <strain evidence="3">G3-8215</strain>
    </source>
</reference>
<proteinExistence type="predicted"/>
<dbReference type="Gene3D" id="1.10.260.40">
    <property type="entry name" value="lambda repressor-like DNA-binding domains"/>
    <property type="match status" value="1"/>
</dbReference>
<evidence type="ECO:0000259" key="2">
    <source>
        <dbReference type="PROSITE" id="PS50943"/>
    </source>
</evidence>
<dbReference type="InterPro" id="IPR010982">
    <property type="entry name" value="Lambda_DNA-bd_dom_sf"/>
</dbReference>
<dbReference type="InterPro" id="IPR013430">
    <property type="entry name" value="Toxin_antidote_HigA"/>
</dbReference>
<dbReference type="Proteomes" id="UP000725002">
    <property type="component" value="Unassembled WGS sequence"/>
</dbReference>
<sequence length="115" mass="12965">MITSIKGVNPNMIANNLEPFRPTHPGEVLKDELEYRKISQKQLAAEMGISYTLLNEVLNGKRQVNTELALLVEAALDIPAEALLQMQARYNMLTAKRNKSFMEKLQNVRKIVAAL</sequence>
<gene>
    <name evidence="3" type="ORF">IAB75_06530</name>
</gene>
<evidence type="ECO:0000313" key="4">
    <source>
        <dbReference type="Proteomes" id="UP000725002"/>
    </source>
</evidence>
<dbReference type="CDD" id="cd00093">
    <property type="entry name" value="HTH_XRE"/>
    <property type="match status" value="1"/>
</dbReference>
<evidence type="ECO:0000256" key="1">
    <source>
        <dbReference type="ARBA" id="ARBA00023125"/>
    </source>
</evidence>
<evidence type="ECO:0000313" key="3">
    <source>
        <dbReference type="EMBL" id="MBO8483753.1"/>
    </source>
</evidence>